<dbReference type="GO" id="GO:0005737">
    <property type="term" value="C:cytoplasm"/>
    <property type="evidence" value="ECO:0007669"/>
    <property type="project" value="UniProtKB-SubCell"/>
</dbReference>
<keyword evidence="3" id="KW-0813">Transport</keyword>
<dbReference type="PANTHER" id="PTHR10527">
    <property type="entry name" value="IMPORTIN BETA"/>
    <property type="match status" value="1"/>
</dbReference>
<keyword evidence="11" id="KW-1185">Reference proteome</keyword>
<evidence type="ECO:0000256" key="8">
    <source>
        <dbReference type="SAM" id="MobiDB-lite"/>
    </source>
</evidence>
<proteinExistence type="predicted"/>
<protein>
    <submittedName>
        <fullName evidence="10">IPO5 protein</fullName>
    </submittedName>
</protein>
<evidence type="ECO:0000313" key="10">
    <source>
        <dbReference type="EMBL" id="CAE7616580.1"/>
    </source>
</evidence>
<keyword evidence="6" id="KW-0653">Protein transport</keyword>
<dbReference type="OrthoDB" id="543373at2759"/>
<dbReference type="InterPro" id="IPR057672">
    <property type="entry name" value="TPR_IPO4/5"/>
</dbReference>
<dbReference type="Pfam" id="PF18808">
    <property type="entry name" value="Importin_rep_4"/>
    <property type="match status" value="1"/>
</dbReference>
<dbReference type="Gene3D" id="1.25.10.10">
    <property type="entry name" value="Leucine-rich Repeat Variant"/>
    <property type="match status" value="1"/>
</dbReference>
<keyword evidence="4" id="KW-0963">Cytoplasm</keyword>
<dbReference type="InterPro" id="IPR040122">
    <property type="entry name" value="Importin_beta"/>
</dbReference>
<evidence type="ECO:0000313" key="11">
    <source>
        <dbReference type="Proteomes" id="UP000604046"/>
    </source>
</evidence>
<gene>
    <name evidence="10" type="primary">IPO5</name>
    <name evidence="10" type="ORF">SNAT2548_LOCUS35049</name>
</gene>
<dbReference type="AlphaFoldDB" id="A0A812V4B3"/>
<name>A0A812V4B3_9DINO</name>
<evidence type="ECO:0000259" key="9">
    <source>
        <dbReference type="Pfam" id="PF25780"/>
    </source>
</evidence>
<evidence type="ECO:0000256" key="6">
    <source>
        <dbReference type="ARBA" id="ARBA00022927"/>
    </source>
</evidence>
<reference evidence="10" key="1">
    <citation type="submission" date="2021-02" db="EMBL/GenBank/DDBJ databases">
        <authorList>
            <person name="Dougan E. K."/>
            <person name="Rhodes N."/>
            <person name="Thang M."/>
            <person name="Chan C."/>
        </authorList>
    </citation>
    <scope>NUCLEOTIDE SEQUENCE</scope>
</reference>
<dbReference type="Pfam" id="PF25780">
    <property type="entry name" value="TPR_IPO5"/>
    <property type="match status" value="1"/>
</dbReference>
<dbReference type="Proteomes" id="UP000604046">
    <property type="component" value="Unassembled WGS sequence"/>
</dbReference>
<dbReference type="GO" id="GO:0005634">
    <property type="term" value="C:nucleus"/>
    <property type="evidence" value="ECO:0007669"/>
    <property type="project" value="UniProtKB-SubCell"/>
</dbReference>
<sequence>MAVPNQGTCELLRAFISPDGATRTAAEERLKEAVRGAPNELVKELLAVLLAFGENGAPAELRSEAVVLLRQCAGNSARCCWDQLDPSTKQAVQEQIVVSLIKDPSKPVRRQAGHVISTVAHAVAENYAELMKAWPQLLPFLSQTVGAGADADQVTACLQVLQELVEIVGDELLKQGPQAVTMLQTCLGTPSAEVRAAAAQLALQMVEDLEKDVAAPLGALMPTLFAVIKSFAVESEHEEILKETIESLMSAAEEEPEFFKENGLQQVWPLLLEMCRADHWGDAQVRHSAMEAAMTFFEGLCEDFCKAEGQPFLEQLILLNLEWMLEVEENVDTWTSSADQEEEDIDDDLVGIGEENLDRLAQQCAEKDALEEAFMPTLFKVLRAVLSAPASTWKQVRSCVMAVSQVVEYIEEEAWVDQCIDFLVPHTSHAHPRVRYAAFQAVGQTAYDHDPYVAENHAETLLPLILAGLDDKNIRVATSSASALSSMEDMDEEDLEPHMEALMTKLFTRLQQGQSRAMQETCLSAIAVVGEAASELFLPYYGHVMPALKQLIANSKDEQKSLRGKAFECASLLGEGVGKETFASDAHEIMQIMVRYFQVGFEADDQTREYVHEAAGRVAGVLGKDFKPYMPALLPSLLKVLQQQPAQVESDNEDEEYTHVLQDGKLLGLKTAVLDEMCETLTLIASLMEALEEEFVEFLPDTCRQLMPLMDFPVSEEVQDKANATWEHVVHCARTAAENGKCESVLVGQLVGEFLRSTVAMMTKLPSEAKEQGPANLSQLQAQASAMAGVIKKAGRKVLSKQDVLNLVQVLAELLVRVKIENEPAESAPKKKNQGKVDDSDEEKEESSEEGSVSRQSVRFSLVDVAGALMRASREEFAEVGLSIFMELVRALLQNGSDSERSLALYIADEVVECLGELSVPHWNTFMEHACNSITDKTAVIRQHSASVVGNGSRLPIFAQIAPLAASQLARVLQKHGERHRRRRAVNSEAKQVAASVDASIWALGMICEHQEKNVGGDSTGAWQMWLSHMPPRYDKEVGQKASAQLLELVVKNHPVVTAPEQLPRVLAIFADVYKLVAYLCPCPCTWESQASSCLF</sequence>
<dbReference type="InterPro" id="IPR016024">
    <property type="entry name" value="ARM-type_fold"/>
</dbReference>
<accession>A0A812V4B3</accession>
<evidence type="ECO:0000256" key="4">
    <source>
        <dbReference type="ARBA" id="ARBA00022490"/>
    </source>
</evidence>
<evidence type="ECO:0000256" key="1">
    <source>
        <dbReference type="ARBA" id="ARBA00004123"/>
    </source>
</evidence>
<evidence type="ECO:0000256" key="2">
    <source>
        <dbReference type="ARBA" id="ARBA00004496"/>
    </source>
</evidence>
<dbReference type="EMBL" id="CAJNDS010002845">
    <property type="protein sequence ID" value="CAE7616580.1"/>
    <property type="molecule type" value="Genomic_DNA"/>
</dbReference>
<dbReference type="InterPro" id="IPR041653">
    <property type="entry name" value="Importin_rep_4"/>
</dbReference>
<dbReference type="InterPro" id="IPR011989">
    <property type="entry name" value="ARM-like"/>
</dbReference>
<dbReference type="SUPFAM" id="SSF48371">
    <property type="entry name" value="ARM repeat"/>
    <property type="match status" value="2"/>
</dbReference>
<keyword evidence="7" id="KW-0539">Nucleus</keyword>
<comment type="subcellular location">
    <subcellularLocation>
        <location evidence="2">Cytoplasm</location>
    </subcellularLocation>
    <subcellularLocation>
        <location evidence="1">Nucleus</location>
    </subcellularLocation>
</comment>
<feature type="compositionally biased region" description="Acidic residues" evidence="8">
    <location>
        <begin position="839"/>
        <end position="849"/>
    </location>
</feature>
<feature type="domain" description="IPO4/5-like TPR repeats" evidence="9">
    <location>
        <begin position="105"/>
        <end position="261"/>
    </location>
</feature>
<comment type="caution">
    <text evidence="10">The sequence shown here is derived from an EMBL/GenBank/DDBJ whole genome shotgun (WGS) entry which is preliminary data.</text>
</comment>
<evidence type="ECO:0000256" key="7">
    <source>
        <dbReference type="ARBA" id="ARBA00023242"/>
    </source>
</evidence>
<dbReference type="GO" id="GO:0006606">
    <property type="term" value="P:protein import into nucleus"/>
    <property type="evidence" value="ECO:0007669"/>
    <property type="project" value="InterPro"/>
</dbReference>
<evidence type="ECO:0000256" key="5">
    <source>
        <dbReference type="ARBA" id="ARBA00022737"/>
    </source>
</evidence>
<organism evidence="10 11">
    <name type="scientific">Symbiodinium natans</name>
    <dbReference type="NCBI Taxonomy" id="878477"/>
    <lineage>
        <taxon>Eukaryota</taxon>
        <taxon>Sar</taxon>
        <taxon>Alveolata</taxon>
        <taxon>Dinophyceae</taxon>
        <taxon>Suessiales</taxon>
        <taxon>Symbiodiniaceae</taxon>
        <taxon>Symbiodinium</taxon>
    </lineage>
</organism>
<evidence type="ECO:0000256" key="3">
    <source>
        <dbReference type="ARBA" id="ARBA00022448"/>
    </source>
</evidence>
<keyword evidence="5" id="KW-0677">Repeat</keyword>
<feature type="region of interest" description="Disordered" evidence="8">
    <location>
        <begin position="825"/>
        <end position="853"/>
    </location>
</feature>